<dbReference type="EMBL" id="JADFFL010000002">
    <property type="protein sequence ID" value="MBE9661343.1"/>
    <property type="molecule type" value="Genomic_DNA"/>
</dbReference>
<feature type="domain" description="SGNH hydrolase-type esterase" evidence="2">
    <location>
        <begin position="463"/>
        <end position="635"/>
    </location>
</feature>
<dbReference type="GO" id="GO:0016788">
    <property type="term" value="F:hydrolase activity, acting on ester bonds"/>
    <property type="evidence" value="ECO:0007669"/>
    <property type="project" value="UniProtKB-ARBA"/>
</dbReference>
<evidence type="ECO:0000313" key="4">
    <source>
        <dbReference type="Proteomes" id="UP000622475"/>
    </source>
</evidence>
<feature type="chain" id="PRO_5038107499" evidence="1">
    <location>
        <begin position="31"/>
        <end position="651"/>
    </location>
</feature>
<reference evidence="3" key="1">
    <citation type="submission" date="2020-10" db="EMBL/GenBank/DDBJ databases">
        <title>Mucilaginibacter mali sp. nov., isolated from rhizosphere soil of apple orchard.</title>
        <authorList>
            <person name="Lee J.-S."/>
            <person name="Kim H.S."/>
            <person name="Kim J.-S."/>
        </authorList>
    </citation>
    <scope>NUCLEOTIDE SEQUENCE</scope>
    <source>
        <strain evidence="3">KCTC 22746</strain>
    </source>
</reference>
<dbReference type="InterPro" id="IPR036514">
    <property type="entry name" value="SGNH_hydro_sf"/>
</dbReference>
<dbReference type="Gene3D" id="3.40.50.1110">
    <property type="entry name" value="SGNH hydrolase"/>
    <property type="match status" value="2"/>
</dbReference>
<dbReference type="SUPFAM" id="SSF52266">
    <property type="entry name" value="SGNH hydrolase"/>
    <property type="match status" value="2"/>
</dbReference>
<sequence>MKTLFFKYRTVASVCTLATMAIFFASYRPAEKTWVAIGDSITYLNDHPNETGDRVTKGYLTAVTDEYPGLRYINKGYNGWTSGGIAQNIDKLGLVPADIYTVFLGTNDWWSERPLGVLTDYTTNKGNSTVYGSFRIIVNKLRSLNPGAKIILITPMQRNDFVYIADHKNKAYGSYRAKKGQTLEAFANAIDSIGQADNIPVVDLYHNRKLDIKKLVKFKRLKDTLTGQYKNYKYPASIDIPFDPSKDDYPYPIESVALTYDGLHPSDAGYAIITDALLKVFKKLDFKSAINTQKLASDTLPTRWTKYIDLDTYNKPFWNTDVVVDESVQVIRDGSQTTSKLLLPAKTIVSVRAADYSKVFVQGKDWEQADGKLVIPAASTVPFLTPADLIFDKPKPGNSFGAKTAGKYVLYNSGSYFMSKQILVTYIPAAGTKWQGPVPKLASGGLPNTIALLKKSKAIKVAFLGNSIEVGLNASNLEKLPPFMPNWPELLIHNLRKNYGKNVSFVNRSVSGMMAKWGMDSVSRITSQQPNLVVIGFGMNDGTQRVAPDVYRTQIKGIIDAVKATNPNAEFILVAPMLANPDSGFDGLQRSYKVELDKLAGKGTIVADMTAVHAELLKHKTYQDMTGNNINHPNDYLSRWYAQLVAGYLVK</sequence>
<keyword evidence="3" id="KW-0378">Hydrolase</keyword>
<keyword evidence="1" id="KW-0732">Signal</keyword>
<dbReference type="PANTHER" id="PTHR30383">
    <property type="entry name" value="THIOESTERASE 1/PROTEASE 1/LYSOPHOSPHOLIPASE L1"/>
    <property type="match status" value="1"/>
</dbReference>
<evidence type="ECO:0000259" key="2">
    <source>
        <dbReference type="Pfam" id="PF13472"/>
    </source>
</evidence>
<dbReference type="Pfam" id="PF13472">
    <property type="entry name" value="Lipase_GDSL_2"/>
    <property type="match status" value="2"/>
</dbReference>
<dbReference type="AlphaFoldDB" id="A0A929KWR3"/>
<keyword evidence="4" id="KW-1185">Reference proteome</keyword>
<feature type="signal peptide" evidence="1">
    <location>
        <begin position="1"/>
        <end position="30"/>
    </location>
</feature>
<accession>A0A929KWR3</accession>
<evidence type="ECO:0000313" key="3">
    <source>
        <dbReference type="EMBL" id="MBE9661343.1"/>
    </source>
</evidence>
<dbReference type="InterPro" id="IPR013830">
    <property type="entry name" value="SGNH_hydro"/>
</dbReference>
<comment type="caution">
    <text evidence="3">The sequence shown here is derived from an EMBL/GenBank/DDBJ whole genome shotgun (WGS) entry which is preliminary data.</text>
</comment>
<proteinExistence type="predicted"/>
<evidence type="ECO:0000256" key="1">
    <source>
        <dbReference type="SAM" id="SignalP"/>
    </source>
</evidence>
<dbReference type="RefSeq" id="WP_194110538.1">
    <property type="nucleotide sequence ID" value="NZ_JADFFL010000002.1"/>
</dbReference>
<gene>
    <name evidence="3" type="ORF">IRJ16_05565</name>
</gene>
<dbReference type="Proteomes" id="UP000622475">
    <property type="component" value="Unassembled WGS sequence"/>
</dbReference>
<organism evidence="3 4">
    <name type="scientific">Mucilaginibacter myungsuensis</name>
    <dbReference type="NCBI Taxonomy" id="649104"/>
    <lineage>
        <taxon>Bacteria</taxon>
        <taxon>Pseudomonadati</taxon>
        <taxon>Bacteroidota</taxon>
        <taxon>Sphingobacteriia</taxon>
        <taxon>Sphingobacteriales</taxon>
        <taxon>Sphingobacteriaceae</taxon>
        <taxon>Mucilaginibacter</taxon>
    </lineage>
</organism>
<protein>
    <submittedName>
        <fullName evidence="3">SGNH/GDSL hydrolase family protein</fullName>
    </submittedName>
</protein>
<name>A0A929KWR3_9SPHI</name>
<dbReference type="CDD" id="cd00229">
    <property type="entry name" value="SGNH_hydrolase"/>
    <property type="match status" value="1"/>
</dbReference>
<feature type="domain" description="SGNH hydrolase-type esterase" evidence="2">
    <location>
        <begin position="36"/>
        <end position="272"/>
    </location>
</feature>
<dbReference type="InterPro" id="IPR051532">
    <property type="entry name" value="Ester_Hydrolysis_Enzymes"/>
</dbReference>